<dbReference type="Pfam" id="PF07715">
    <property type="entry name" value="Plug"/>
    <property type="match status" value="1"/>
</dbReference>
<evidence type="ECO:0000256" key="2">
    <source>
        <dbReference type="PROSITE-ProRule" id="PRU01360"/>
    </source>
</evidence>
<evidence type="ECO:0000259" key="4">
    <source>
        <dbReference type="Pfam" id="PF07715"/>
    </source>
</evidence>
<keyword evidence="2 3" id="KW-0812">Transmembrane</keyword>
<evidence type="ECO:0000313" key="6">
    <source>
        <dbReference type="Proteomes" id="UP001199795"/>
    </source>
</evidence>
<gene>
    <name evidence="5" type="ORF">L3X37_10365</name>
</gene>
<protein>
    <submittedName>
        <fullName evidence="5">TonB-dependent receptor plug domain-containing protein</fullName>
    </submittedName>
</protein>
<keyword evidence="1" id="KW-0732">Signal</keyword>
<evidence type="ECO:0000256" key="1">
    <source>
        <dbReference type="ARBA" id="ARBA00022729"/>
    </source>
</evidence>
<keyword evidence="6" id="KW-1185">Reference proteome</keyword>
<comment type="subcellular location">
    <subcellularLocation>
        <location evidence="2">Cell outer membrane</location>
        <topology evidence="2">Multi-pass membrane protein</topology>
    </subcellularLocation>
</comment>
<dbReference type="Gene3D" id="2.170.130.10">
    <property type="entry name" value="TonB-dependent receptor, plug domain"/>
    <property type="match status" value="1"/>
</dbReference>
<evidence type="ECO:0000256" key="3">
    <source>
        <dbReference type="SAM" id="Phobius"/>
    </source>
</evidence>
<dbReference type="EMBL" id="JAKKDU010000011">
    <property type="protein sequence ID" value="MCF7568766.1"/>
    <property type="molecule type" value="Genomic_DNA"/>
</dbReference>
<dbReference type="RefSeq" id="WP_237240104.1">
    <property type="nucleotide sequence ID" value="NZ_JAKKDU010000011.1"/>
</dbReference>
<keyword evidence="2" id="KW-1134">Transmembrane beta strand</keyword>
<evidence type="ECO:0000313" key="5">
    <source>
        <dbReference type="EMBL" id="MCF7568766.1"/>
    </source>
</evidence>
<comment type="caution">
    <text evidence="5">The sequence shown here is derived from an EMBL/GenBank/DDBJ whole genome shotgun (WGS) entry which is preliminary data.</text>
</comment>
<keyword evidence="2" id="KW-0813">Transport</keyword>
<dbReference type="PANTHER" id="PTHR30069">
    <property type="entry name" value="TONB-DEPENDENT OUTER MEMBRANE RECEPTOR"/>
    <property type="match status" value="1"/>
</dbReference>
<dbReference type="AlphaFoldDB" id="A0AAE3EPH8"/>
<feature type="domain" description="TonB-dependent receptor plug" evidence="4">
    <location>
        <begin position="610"/>
        <end position="702"/>
    </location>
</feature>
<feature type="transmembrane region" description="Helical" evidence="3">
    <location>
        <begin position="7"/>
        <end position="25"/>
    </location>
</feature>
<keyword evidence="3" id="KW-1133">Transmembrane helix</keyword>
<reference evidence="5" key="1">
    <citation type="submission" date="2022-01" db="EMBL/GenBank/DDBJ databases">
        <title>Draft genome sequence of Sabulilitoribacter arenilitoris KCTC 52401.</title>
        <authorList>
            <person name="Oh J.-S."/>
        </authorList>
    </citation>
    <scope>NUCLEOTIDE SEQUENCE</scope>
    <source>
        <strain evidence="5">HMF6543</strain>
    </source>
</reference>
<dbReference type="SUPFAM" id="SSF56935">
    <property type="entry name" value="Porins"/>
    <property type="match status" value="1"/>
</dbReference>
<proteinExistence type="inferred from homology"/>
<dbReference type="GO" id="GO:0009279">
    <property type="term" value="C:cell outer membrane"/>
    <property type="evidence" value="ECO:0007669"/>
    <property type="project" value="UniProtKB-SubCell"/>
</dbReference>
<dbReference type="PANTHER" id="PTHR30069:SF29">
    <property type="entry name" value="HEMOGLOBIN AND HEMOGLOBIN-HAPTOGLOBIN-BINDING PROTEIN 1-RELATED"/>
    <property type="match status" value="1"/>
</dbReference>
<comment type="similarity">
    <text evidence="2">Belongs to the TonB-dependent receptor family.</text>
</comment>
<dbReference type="InterPro" id="IPR012910">
    <property type="entry name" value="Plug_dom"/>
</dbReference>
<organism evidence="5 6">
    <name type="scientific">Wocania arenilitoris</name>
    <dbReference type="NCBI Taxonomy" id="2044858"/>
    <lineage>
        <taxon>Bacteria</taxon>
        <taxon>Pseudomonadati</taxon>
        <taxon>Bacteroidota</taxon>
        <taxon>Flavobacteriia</taxon>
        <taxon>Flavobacteriales</taxon>
        <taxon>Flavobacteriaceae</taxon>
        <taxon>Wocania</taxon>
    </lineage>
</organism>
<keyword evidence="2" id="KW-0998">Cell outer membrane</keyword>
<dbReference type="Gene3D" id="2.60.40.1930">
    <property type="match status" value="1"/>
</dbReference>
<dbReference type="Proteomes" id="UP001199795">
    <property type="component" value="Unassembled WGS sequence"/>
</dbReference>
<dbReference type="GO" id="GO:0044718">
    <property type="term" value="P:siderophore transmembrane transport"/>
    <property type="evidence" value="ECO:0007669"/>
    <property type="project" value="TreeGrafter"/>
</dbReference>
<dbReference type="InterPro" id="IPR039426">
    <property type="entry name" value="TonB-dep_rcpt-like"/>
</dbReference>
<accession>A0AAE3EPH8</accession>
<dbReference type="InterPro" id="IPR037066">
    <property type="entry name" value="Plug_dom_sf"/>
</dbReference>
<dbReference type="PROSITE" id="PS52016">
    <property type="entry name" value="TONB_DEPENDENT_REC_3"/>
    <property type="match status" value="1"/>
</dbReference>
<keyword evidence="2 3" id="KW-0472">Membrane</keyword>
<dbReference type="GO" id="GO:0015344">
    <property type="term" value="F:siderophore uptake transmembrane transporter activity"/>
    <property type="evidence" value="ECO:0007669"/>
    <property type="project" value="TreeGrafter"/>
</dbReference>
<name>A0AAE3EPH8_9FLAO</name>
<sequence>MKPLFNTLSAVSINFVFILTSLYVFSSNNTLLADGNPSKTDIVLKEKIYIHFDKAFYNQGENIWYKVYLVDAINHAPETLSKVVHVDLIGPNQDIIESKTIEISEGVGKGDFKLANALPNGAYTIRAYTNFMRNFDDSYFFTKKILVNHLDADGGFNTDAANPNISFSPEGGNIIGGFLNRIVVKATNPLNHGAIVSGEILDDANTKILDFVTSKFGLDSFQFIPQKGRSYTAIVYHNNEKYAYPLPAVKDYSATMRIDETYHGYRVNVFSSLANGTNNLELIGLQKGEVVCRAKINGENTQAAIDLPKSDLMHGLIQFQLLNKNGTVLSEELAFIDANHLEDKVTVTPSKKVYDSNEQVELEIDFNKLFQQNLKANMSVSVTQVNPVINHVPDLDITSHLLLNSEIKDNIEQFGAYFDNDSIRKKTIHQVLIAQDSNQHLFKEDIKTHKLQFTPESGFKLSGVVKSKNKKKLVKANVSLSYKNGKEMGYDQTTTDSLGRFSFNNLNFDDRTFVALKAKSLSSHKHKGAFTIEIDSASKAQFKSKKAIGDENIQVTDSSTKYNRNLEFDPQEGEVKLEQVDIAAEKKRLDRFAKKRKASLYTRPNHTLDFERLRASPSARDAIQALQGLFPGVNIIGNGTGYNVTLRGRRSLNGNNQPLFLLDGVPTDIDMIQSIPIFDIDFIDIIQSSGTSIYGTRGGGGVIAVYTLDGTEAKDEQNNKNGMVSFYHPGYYQARTFNPNANNSSTLYWNPDLKVNPSENTKIRFNATKSGTYKVLLEGITSNGIPVKSEAYFEVN</sequence>
<keyword evidence="5" id="KW-0675">Receptor</keyword>